<feature type="domain" description="SnoaL-like" evidence="2">
    <location>
        <begin position="34"/>
        <end position="135"/>
    </location>
</feature>
<name>A0ABW3SXG4_9CAUL</name>
<accession>A0ABW3SXG4</accession>
<dbReference type="Gene3D" id="3.10.450.50">
    <property type="match status" value="1"/>
</dbReference>
<gene>
    <name evidence="3" type="ORF">ACFQ27_03325</name>
</gene>
<keyword evidence="4" id="KW-1185">Reference proteome</keyword>
<proteinExistence type="predicted"/>
<dbReference type="SUPFAM" id="SSF54427">
    <property type="entry name" value="NTF2-like"/>
    <property type="match status" value="1"/>
</dbReference>
<keyword evidence="1" id="KW-0732">Signal</keyword>
<reference evidence="4" key="1">
    <citation type="journal article" date="2019" name="Int. J. Syst. Evol. Microbiol.">
        <title>The Global Catalogue of Microorganisms (GCM) 10K type strain sequencing project: providing services to taxonomists for standard genome sequencing and annotation.</title>
        <authorList>
            <consortium name="The Broad Institute Genomics Platform"/>
            <consortium name="The Broad Institute Genome Sequencing Center for Infectious Disease"/>
            <person name="Wu L."/>
            <person name="Ma J."/>
        </authorList>
    </citation>
    <scope>NUCLEOTIDE SEQUENCE [LARGE SCALE GENOMIC DNA]</scope>
    <source>
        <strain evidence="4">CCUG 55074</strain>
    </source>
</reference>
<comment type="caution">
    <text evidence="3">The sequence shown here is derived from an EMBL/GenBank/DDBJ whole genome shotgun (WGS) entry which is preliminary data.</text>
</comment>
<evidence type="ECO:0000313" key="4">
    <source>
        <dbReference type="Proteomes" id="UP001597216"/>
    </source>
</evidence>
<evidence type="ECO:0000256" key="1">
    <source>
        <dbReference type="SAM" id="SignalP"/>
    </source>
</evidence>
<organism evidence="3 4">
    <name type="scientific">Phenylobacterium conjunctum</name>
    <dbReference type="NCBI Taxonomy" id="1298959"/>
    <lineage>
        <taxon>Bacteria</taxon>
        <taxon>Pseudomonadati</taxon>
        <taxon>Pseudomonadota</taxon>
        <taxon>Alphaproteobacteria</taxon>
        <taxon>Caulobacterales</taxon>
        <taxon>Caulobacteraceae</taxon>
        <taxon>Phenylobacterium</taxon>
    </lineage>
</organism>
<evidence type="ECO:0000313" key="3">
    <source>
        <dbReference type="EMBL" id="MFD1189599.1"/>
    </source>
</evidence>
<dbReference type="Proteomes" id="UP001597216">
    <property type="component" value="Unassembled WGS sequence"/>
</dbReference>
<sequence>MNRFAGAIALALTLAISAPAKAADTDASRIAVAKEMIAAWKAADWKKVGDLFAENGVLRSMMLPESTVGRQAIYERIAALGKGAPGGVTLDVVHMGVIDGQVFIERVDRFVYNGKPGAVPVVGVLDIRDGKVQEWREYYDRAELLKALGAGG</sequence>
<feature type="signal peptide" evidence="1">
    <location>
        <begin position="1"/>
        <end position="22"/>
    </location>
</feature>
<feature type="chain" id="PRO_5045575778" evidence="1">
    <location>
        <begin position="23"/>
        <end position="152"/>
    </location>
</feature>
<dbReference type="InterPro" id="IPR037401">
    <property type="entry name" value="SnoaL-like"/>
</dbReference>
<dbReference type="RefSeq" id="WP_374346319.1">
    <property type="nucleotide sequence ID" value="NZ_JBHTLQ010000005.1"/>
</dbReference>
<dbReference type="EMBL" id="JBHTLQ010000005">
    <property type="protein sequence ID" value="MFD1189599.1"/>
    <property type="molecule type" value="Genomic_DNA"/>
</dbReference>
<evidence type="ECO:0000259" key="2">
    <source>
        <dbReference type="Pfam" id="PF12680"/>
    </source>
</evidence>
<dbReference type="InterPro" id="IPR032710">
    <property type="entry name" value="NTF2-like_dom_sf"/>
</dbReference>
<dbReference type="Pfam" id="PF12680">
    <property type="entry name" value="SnoaL_2"/>
    <property type="match status" value="1"/>
</dbReference>
<protein>
    <submittedName>
        <fullName evidence="3">Nuclear transport factor 2 family protein</fullName>
    </submittedName>
</protein>